<keyword evidence="1" id="KW-0472">Membrane</keyword>
<comment type="caution">
    <text evidence="2">The sequence shown here is derived from an EMBL/GenBank/DDBJ whole genome shotgun (WGS) entry which is preliminary data.</text>
</comment>
<gene>
    <name evidence="2" type="ORF">AMECASPLE_028622</name>
</gene>
<organism evidence="2 3">
    <name type="scientific">Ameca splendens</name>
    <dbReference type="NCBI Taxonomy" id="208324"/>
    <lineage>
        <taxon>Eukaryota</taxon>
        <taxon>Metazoa</taxon>
        <taxon>Chordata</taxon>
        <taxon>Craniata</taxon>
        <taxon>Vertebrata</taxon>
        <taxon>Euteleostomi</taxon>
        <taxon>Actinopterygii</taxon>
        <taxon>Neopterygii</taxon>
        <taxon>Teleostei</taxon>
        <taxon>Neoteleostei</taxon>
        <taxon>Acanthomorphata</taxon>
        <taxon>Ovalentaria</taxon>
        <taxon>Atherinomorphae</taxon>
        <taxon>Cyprinodontiformes</taxon>
        <taxon>Goodeidae</taxon>
        <taxon>Ameca</taxon>
    </lineage>
</organism>
<protein>
    <recommendedName>
        <fullName evidence="4">Secreted protein</fullName>
    </recommendedName>
</protein>
<reference evidence="2 3" key="1">
    <citation type="submission" date="2021-06" db="EMBL/GenBank/DDBJ databases">
        <authorList>
            <person name="Palmer J.M."/>
        </authorList>
    </citation>
    <scope>NUCLEOTIDE SEQUENCE [LARGE SCALE GENOMIC DNA]</scope>
    <source>
        <strain evidence="2 3">AS_MEX2019</strain>
        <tissue evidence="2">Muscle</tissue>
    </source>
</reference>
<dbReference type="Proteomes" id="UP001469553">
    <property type="component" value="Unassembled WGS sequence"/>
</dbReference>
<keyword evidence="3" id="KW-1185">Reference proteome</keyword>
<dbReference type="EMBL" id="JAHRIP010003173">
    <property type="protein sequence ID" value="MEQ2281277.1"/>
    <property type="molecule type" value="Genomic_DNA"/>
</dbReference>
<evidence type="ECO:0000313" key="2">
    <source>
        <dbReference type="EMBL" id="MEQ2281277.1"/>
    </source>
</evidence>
<evidence type="ECO:0000256" key="1">
    <source>
        <dbReference type="SAM" id="Phobius"/>
    </source>
</evidence>
<accession>A0ABV0XIL4</accession>
<name>A0ABV0XIL4_9TELE</name>
<sequence length="90" mass="9926">MNVTLYLFSCILCSLIILALNLDFILNHFSLFHKVNTLLVLPVGSRNWRETDPVVHGGKKSENSHFATEECPVVVSAHLLGLSLPSIPPS</sequence>
<proteinExistence type="predicted"/>
<keyword evidence="1" id="KW-1133">Transmembrane helix</keyword>
<evidence type="ECO:0000313" key="3">
    <source>
        <dbReference type="Proteomes" id="UP001469553"/>
    </source>
</evidence>
<keyword evidence="1" id="KW-0812">Transmembrane</keyword>
<feature type="transmembrane region" description="Helical" evidence="1">
    <location>
        <begin position="6"/>
        <end position="26"/>
    </location>
</feature>
<evidence type="ECO:0008006" key="4">
    <source>
        <dbReference type="Google" id="ProtNLM"/>
    </source>
</evidence>